<feature type="binding site" evidence="10">
    <location>
        <begin position="18"/>
        <end position="23"/>
    </location>
    <ligand>
        <name>substrate</name>
    </ligand>
</feature>
<keyword evidence="6 10" id="KW-0547">Nucleotide-binding</keyword>
<feature type="site" description="Interaction with substrate tRNA" evidence="10">
    <location>
        <position position="129"/>
    </location>
</feature>
<dbReference type="HAMAP" id="MF_00185">
    <property type="entry name" value="IPP_trans"/>
    <property type="match status" value="1"/>
</dbReference>
<protein>
    <recommendedName>
        <fullName evidence="10">tRNA dimethylallyltransferase</fullName>
        <ecNumber evidence="10">2.5.1.75</ecNumber>
    </recommendedName>
    <alternativeName>
        <fullName evidence="10">Dimethylallyl diphosphate:tRNA dimethylallyltransferase</fullName>
        <shortName evidence="10">DMAPP:tRNA dimethylallyltransferase</shortName>
        <shortName evidence="10">DMATase</shortName>
    </alternativeName>
    <alternativeName>
        <fullName evidence="10">Isopentenyl-diphosphate:tRNA isopentenyltransferase</fullName>
        <shortName evidence="10">IPP transferase</shortName>
        <shortName evidence="10">IPPT</shortName>
        <shortName evidence="10">IPTase</shortName>
    </alternativeName>
</protein>
<dbReference type="NCBIfam" id="TIGR00174">
    <property type="entry name" value="miaA"/>
    <property type="match status" value="1"/>
</dbReference>
<comment type="catalytic activity">
    <reaction evidence="9 10 11">
        <text>adenosine(37) in tRNA + dimethylallyl diphosphate = N(6)-dimethylallyladenosine(37) in tRNA + diphosphate</text>
        <dbReference type="Rhea" id="RHEA:26482"/>
        <dbReference type="Rhea" id="RHEA-COMP:10162"/>
        <dbReference type="Rhea" id="RHEA-COMP:10375"/>
        <dbReference type="ChEBI" id="CHEBI:33019"/>
        <dbReference type="ChEBI" id="CHEBI:57623"/>
        <dbReference type="ChEBI" id="CHEBI:74411"/>
        <dbReference type="ChEBI" id="CHEBI:74415"/>
        <dbReference type="EC" id="2.5.1.75"/>
    </reaction>
</comment>
<keyword evidence="5 10" id="KW-0819">tRNA processing</keyword>
<evidence type="ECO:0000313" key="14">
    <source>
        <dbReference type="EMBL" id="RAJ99195.1"/>
    </source>
</evidence>
<feature type="region of interest" description="Interaction with substrate tRNA" evidence="10">
    <location>
        <begin position="41"/>
        <end position="44"/>
    </location>
</feature>
<dbReference type="FunFam" id="1.10.20.140:FF:000001">
    <property type="entry name" value="tRNA dimethylallyltransferase"/>
    <property type="match status" value="1"/>
</dbReference>
<accession>A0A327WZX1</accession>
<dbReference type="InterPro" id="IPR039657">
    <property type="entry name" value="Dimethylallyltransferase"/>
</dbReference>
<gene>
    <name evidence="10" type="primary">miaA</name>
    <name evidence="14" type="ORF">B0I24_103189</name>
</gene>
<feature type="region of interest" description="Interaction with substrate tRNA" evidence="10">
    <location>
        <begin position="246"/>
        <end position="251"/>
    </location>
</feature>
<organism evidence="14 15">
    <name type="scientific">Aliidiomarina maris</name>
    <dbReference type="NCBI Taxonomy" id="531312"/>
    <lineage>
        <taxon>Bacteria</taxon>
        <taxon>Pseudomonadati</taxon>
        <taxon>Pseudomonadota</taxon>
        <taxon>Gammaproteobacteria</taxon>
        <taxon>Alteromonadales</taxon>
        <taxon>Idiomarinaceae</taxon>
        <taxon>Aliidiomarina</taxon>
    </lineage>
</organism>
<evidence type="ECO:0000256" key="2">
    <source>
        <dbReference type="ARBA" id="ARBA00003213"/>
    </source>
</evidence>
<dbReference type="Pfam" id="PF01715">
    <property type="entry name" value="IPPT"/>
    <property type="match status" value="1"/>
</dbReference>
<keyword evidence="7 10" id="KW-0067">ATP-binding</keyword>
<dbReference type="EMBL" id="QLMD01000003">
    <property type="protein sequence ID" value="RAJ99195.1"/>
    <property type="molecule type" value="Genomic_DNA"/>
</dbReference>
<dbReference type="Gene3D" id="3.40.50.300">
    <property type="entry name" value="P-loop containing nucleotide triphosphate hydrolases"/>
    <property type="match status" value="1"/>
</dbReference>
<comment type="similarity">
    <text evidence="3 10 13">Belongs to the IPP transferase family.</text>
</comment>
<comment type="function">
    <text evidence="2 10 12">Catalyzes the transfer of a dimethylallyl group onto the adenine at position 37 in tRNAs that read codons beginning with uridine, leading to the formation of N6-(dimethylallyl)adenosine (i(6)A).</text>
</comment>
<dbReference type="InterPro" id="IPR018022">
    <property type="entry name" value="IPT"/>
</dbReference>
<evidence type="ECO:0000256" key="6">
    <source>
        <dbReference type="ARBA" id="ARBA00022741"/>
    </source>
</evidence>
<comment type="caution">
    <text evidence="14">The sequence shown here is derived from an EMBL/GenBank/DDBJ whole genome shotgun (WGS) entry which is preliminary data.</text>
</comment>
<evidence type="ECO:0000256" key="9">
    <source>
        <dbReference type="ARBA" id="ARBA00049563"/>
    </source>
</evidence>
<dbReference type="GO" id="GO:0006400">
    <property type="term" value="P:tRNA modification"/>
    <property type="evidence" value="ECO:0007669"/>
    <property type="project" value="TreeGrafter"/>
</dbReference>
<keyword evidence="8 10" id="KW-0460">Magnesium</keyword>
<evidence type="ECO:0000256" key="7">
    <source>
        <dbReference type="ARBA" id="ARBA00022840"/>
    </source>
</evidence>
<evidence type="ECO:0000256" key="11">
    <source>
        <dbReference type="RuleBase" id="RU003783"/>
    </source>
</evidence>
<evidence type="ECO:0000256" key="10">
    <source>
        <dbReference type="HAMAP-Rule" id="MF_00185"/>
    </source>
</evidence>
<dbReference type="Gene3D" id="1.10.20.140">
    <property type="match status" value="1"/>
</dbReference>
<dbReference type="SUPFAM" id="SSF52540">
    <property type="entry name" value="P-loop containing nucleoside triphosphate hydrolases"/>
    <property type="match status" value="1"/>
</dbReference>
<comment type="cofactor">
    <cofactor evidence="1 10">
        <name>Mg(2+)</name>
        <dbReference type="ChEBI" id="CHEBI:18420"/>
    </cofactor>
</comment>
<comment type="caution">
    <text evidence="10">Lacks conserved residue(s) required for the propagation of feature annotation.</text>
</comment>
<dbReference type="GO" id="GO:0052381">
    <property type="term" value="F:tRNA dimethylallyltransferase activity"/>
    <property type="evidence" value="ECO:0007669"/>
    <property type="project" value="UniProtKB-UniRule"/>
</dbReference>
<keyword evidence="4 10" id="KW-0808">Transferase</keyword>
<feature type="binding site" evidence="10">
    <location>
        <begin position="16"/>
        <end position="23"/>
    </location>
    <ligand>
        <name>ATP</name>
        <dbReference type="ChEBI" id="CHEBI:30616"/>
    </ligand>
</feature>
<dbReference type="EC" id="2.5.1.75" evidence="10"/>
<dbReference type="CDD" id="cd02019">
    <property type="entry name" value="NK"/>
    <property type="match status" value="1"/>
</dbReference>
<evidence type="ECO:0000256" key="8">
    <source>
        <dbReference type="ARBA" id="ARBA00022842"/>
    </source>
</evidence>
<dbReference type="Proteomes" id="UP000249203">
    <property type="component" value="Unassembled WGS sequence"/>
</dbReference>
<evidence type="ECO:0000256" key="5">
    <source>
        <dbReference type="ARBA" id="ARBA00022694"/>
    </source>
</evidence>
<evidence type="ECO:0000256" key="3">
    <source>
        <dbReference type="ARBA" id="ARBA00005842"/>
    </source>
</evidence>
<evidence type="ECO:0000313" key="15">
    <source>
        <dbReference type="Proteomes" id="UP000249203"/>
    </source>
</evidence>
<proteinExistence type="inferred from homology"/>
<dbReference type="GO" id="GO:0005524">
    <property type="term" value="F:ATP binding"/>
    <property type="evidence" value="ECO:0007669"/>
    <property type="project" value="UniProtKB-UniRule"/>
</dbReference>
<evidence type="ECO:0000256" key="4">
    <source>
        <dbReference type="ARBA" id="ARBA00022679"/>
    </source>
</evidence>
<dbReference type="AlphaFoldDB" id="A0A327WZX1"/>
<feature type="site" description="Interaction with substrate tRNA" evidence="10">
    <location>
        <position position="107"/>
    </location>
</feature>
<dbReference type="PANTHER" id="PTHR11088:SF60">
    <property type="entry name" value="TRNA DIMETHYLALLYLTRANSFERASE"/>
    <property type="match status" value="1"/>
</dbReference>
<evidence type="ECO:0000256" key="1">
    <source>
        <dbReference type="ARBA" id="ARBA00001946"/>
    </source>
</evidence>
<evidence type="ECO:0000256" key="12">
    <source>
        <dbReference type="RuleBase" id="RU003784"/>
    </source>
</evidence>
<dbReference type="InterPro" id="IPR027417">
    <property type="entry name" value="P-loop_NTPase"/>
</dbReference>
<reference evidence="14 15" key="1">
    <citation type="submission" date="2018-06" db="EMBL/GenBank/DDBJ databases">
        <title>Genomic Encyclopedia of Type Strains, Phase III (KMG-III): the genomes of soil and plant-associated and newly described type strains.</title>
        <authorList>
            <person name="Whitman W."/>
        </authorList>
    </citation>
    <scope>NUCLEOTIDE SEQUENCE [LARGE SCALE GENOMIC DNA]</scope>
    <source>
        <strain evidence="14 15">CGMCC 1.15366</strain>
    </source>
</reference>
<feature type="region of interest" description="Interaction with substrate tRNA" evidence="10">
    <location>
        <begin position="165"/>
        <end position="169"/>
    </location>
</feature>
<evidence type="ECO:0000256" key="13">
    <source>
        <dbReference type="RuleBase" id="RU003785"/>
    </source>
</evidence>
<sequence>MTQLNGGQPFVICISGPTAAGKTQLAMDLFERLNGRIISVDSALIYKQMDIGTAKPSAAELARYPHALVDILDPAQSYSAADFRHAALDLIEQAIAQQQVPILVGGTMLYYRTLLGGMSNLPTADAAVREALQAEAEQHGWLALHQRLASFDPQSAARIHPNDPQRLLRALEVYTLSGRSMTELTESQEPGLQWPSYQFAVAPADRKVLHQRIELRFDDMLQQGFIAEVEKLRARGDLHLDLPSMRCVGYRQVWQYLDGDISADDMRAKGIAATRQLAKRQLTWLRSWPDLHWLDPTQVNLADEAWSTLRDKFATRPQMWLKKP</sequence>
<dbReference type="PANTHER" id="PTHR11088">
    <property type="entry name" value="TRNA DIMETHYLALLYLTRANSFERASE"/>
    <property type="match status" value="1"/>
</dbReference>
<comment type="subunit">
    <text evidence="10">Monomer.</text>
</comment>
<name>A0A327WZX1_9GAMM</name>